<comment type="caution">
    <text evidence="6">The sequence shown here is derived from an EMBL/GenBank/DDBJ whole genome shotgun (WGS) entry which is preliminary data.</text>
</comment>
<protein>
    <submittedName>
        <fullName evidence="6">Dihydropyrimidinase</fullName>
        <ecNumber evidence="6">3.5.2.2</ecNumber>
    </submittedName>
</protein>
<keyword evidence="7" id="KW-1185">Reference proteome</keyword>
<dbReference type="PANTHER" id="PTHR11647:SF1">
    <property type="entry name" value="COLLAPSIN RESPONSE MEDIATOR PROTEIN"/>
    <property type="match status" value="1"/>
</dbReference>
<evidence type="ECO:0000256" key="1">
    <source>
        <dbReference type="ARBA" id="ARBA00001947"/>
    </source>
</evidence>
<keyword evidence="4 6" id="KW-0378">Hydrolase</keyword>
<dbReference type="InterPro" id="IPR011059">
    <property type="entry name" value="Metal-dep_hydrolase_composite"/>
</dbReference>
<dbReference type="SUPFAM" id="SSF51338">
    <property type="entry name" value="Composite domain of metallo-dependent hydrolases"/>
    <property type="match status" value="2"/>
</dbReference>
<dbReference type="CDD" id="cd01314">
    <property type="entry name" value="D-HYD"/>
    <property type="match status" value="1"/>
</dbReference>
<evidence type="ECO:0000313" key="6">
    <source>
        <dbReference type="EMBL" id="MDT0348871.1"/>
    </source>
</evidence>
<evidence type="ECO:0000259" key="5">
    <source>
        <dbReference type="Pfam" id="PF01979"/>
    </source>
</evidence>
<dbReference type="EMBL" id="JAVREJ010000002">
    <property type="protein sequence ID" value="MDT0348871.1"/>
    <property type="molecule type" value="Genomic_DNA"/>
</dbReference>
<comment type="similarity">
    <text evidence="2">Belongs to the metallo-dependent hydrolases superfamily. Hydantoinase/dihydropyrimidinase family.</text>
</comment>
<evidence type="ECO:0000256" key="4">
    <source>
        <dbReference type="ARBA" id="ARBA00022801"/>
    </source>
</evidence>
<reference evidence="7" key="1">
    <citation type="submission" date="2023-07" db="EMBL/GenBank/DDBJ databases">
        <title>30 novel species of actinomycetes from the DSMZ collection.</title>
        <authorList>
            <person name="Nouioui I."/>
        </authorList>
    </citation>
    <scope>NUCLEOTIDE SEQUENCE [LARGE SCALE GENOMIC DNA]</scope>
    <source>
        <strain evidence="7">DSM 45834</strain>
    </source>
</reference>
<dbReference type="Pfam" id="PF01979">
    <property type="entry name" value="Amidohydro_1"/>
    <property type="match status" value="1"/>
</dbReference>
<gene>
    <name evidence="6" type="primary">hydA</name>
    <name evidence="6" type="ORF">RM445_04965</name>
</gene>
<proteinExistence type="inferred from homology"/>
<feature type="domain" description="Amidohydrolase-related" evidence="5">
    <location>
        <begin position="51"/>
        <end position="444"/>
    </location>
</feature>
<dbReference type="Gene3D" id="3.20.20.140">
    <property type="entry name" value="Metal-dependent hydrolases"/>
    <property type="match status" value="1"/>
</dbReference>
<dbReference type="InterPro" id="IPR032466">
    <property type="entry name" value="Metal_Hydrolase"/>
</dbReference>
<dbReference type="NCBIfam" id="TIGR02033">
    <property type="entry name" value="D-hydantoinase"/>
    <property type="match status" value="1"/>
</dbReference>
<organism evidence="6 7">
    <name type="scientific">Pseudonocardia charpentierae</name>
    <dbReference type="NCBI Taxonomy" id="3075545"/>
    <lineage>
        <taxon>Bacteria</taxon>
        <taxon>Bacillati</taxon>
        <taxon>Actinomycetota</taxon>
        <taxon>Actinomycetes</taxon>
        <taxon>Pseudonocardiales</taxon>
        <taxon>Pseudonocardiaceae</taxon>
        <taxon>Pseudonocardia</taxon>
    </lineage>
</organism>
<comment type="cofactor">
    <cofactor evidence="1">
        <name>Zn(2+)</name>
        <dbReference type="ChEBI" id="CHEBI:29105"/>
    </cofactor>
</comment>
<dbReference type="InterPro" id="IPR011778">
    <property type="entry name" value="Hydantoinase/dihydroPyrase"/>
</dbReference>
<dbReference type="Gene3D" id="2.30.40.10">
    <property type="entry name" value="Urease, subunit C, domain 1"/>
    <property type="match status" value="1"/>
</dbReference>
<dbReference type="InterPro" id="IPR006680">
    <property type="entry name" value="Amidohydro-rel"/>
</dbReference>
<dbReference type="EC" id="3.5.2.2" evidence="6"/>
<sequence length="470" mass="50598">MSRTLISGGLVVTAADEVLADVLIEDEKVVAVTAPGFGATADTVIDATGMYVVPGGVDAHTHMQMPFGGTTAADTFETGTRAAAWGGTTTIVDFAIQQAAASREDGRAGSLREGLDTWHAKADGNCAIDYAFHMIMADVNESSLKEMEALVGEGVTSFKLFMAYPGVFYSDDGRILRALQKGAETGGLVMMHAENGIAIDVLVEQALAKGHTDPRYHGEVRHQLLEAEATHRAIKLAQVAGAPIYIVHLSAAQALAEVTRARDEGFNAFAETCPQYLFLSTDDLARPGFEGAKYVCSTPLRPKEHQAALWRGLRTDDLSVVSTDHCPFCFKGQKDMGLGDFSKIPNGLPGVETRMDLLHQGVVEGHISRRRWIEIASATPARMFGLYPRKGTIAPGSDADIVVYDPTATQVHSASTHHMAVDYSCYEGRETTGKVRTVLSRGRVIVDGGQYRGSAGDGQFLRRDTCQYLR</sequence>
<dbReference type="SUPFAM" id="SSF51556">
    <property type="entry name" value="Metallo-dependent hydrolases"/>
    <property type="match status" value="1"/>
</dbReference>
<evidence type="ECO:0000313" key="7">
    <source>
        <dbReference type="Proteomes" id="UP001183202"/>
    </source>
</evidence>
<accession>A0ABU2N577</accession>
<evidence type="ECO:0000256" key="2">
    <source>
        <dbReference type="ARBA" id="ARBA00008829"/>
    </source>
</evidence>
<dbReference type="PANTHER" id="PTHR11647">
    <property type="entry name" value="HYDRANTOINASE/DIHYDROPYRIMIDINASE FAMILY MEMBER"/>
    <property type="match status" value="1"/>
</dbReference>
<dbReference type="RefSeq" id="WP_311554804.1">
    <property type="nucleotide sequence ID" value="NZ_JAVREJ010000002.1"/>
</dbReference>
<name>A0ABU2N577_9PSEU</name>
<dbReference type="InterPro" id="IPR050378">
    <property type="entry name" value="Metallo-dep_Hydrolases_sf"/>
</dbReference>
<evidence type="ECO:0000256" key="3">
    <source>
        <dbReference type="ARBA" id="ARBA00022723"/>
    </source>
</evidence>
<dbReference type="Proteomes" id="UP001183202">
    <property type="component" value="Unassembled WGS sequence"/>
</dbReference>
<dbReference type="GO" id="GO:0004157">
    <property type="term" value="F:dihydropyrimidinase activity"/>
    <property type="evidence" value="ECO:0007669"/>
    <property type="project" value="UniProtKB-EC"/>
</dbReference>
<keyword evidence="3" id="KW-0479">Metal-binding</keyword>